<dbReference type="AlphaFoldDB" id="A0A8S1F9N7"/>
<dbReference type="EMBL" id="CADEPM010000011">
    <property type="protein sequence ID" value="CAB3410564.1"/>
    <property type="molecule type" value="Genomic_DNA"/>
</dbReference>
<feature type="region of interest" description="Disordered" evidence="1">
    <location>
        <begin position="1"/>
        <end position="37"/>
    </location>
</feature>
<comment type="caution">
    <text evidence="3">The sequence shown here is derived from an EMBL/GenBank/DDBJ whole genome shotgun (WGS) entry which is preliminary data.</text>
</comment>
<keyword evidence="4" id="KW-1185">Reference proteome</keyword>
<feature type="compositionally biased region" description="Basic and acidic residues" evidence="1">
    <location>
        <begin position="1"/>
        <end position="17"/>
    </location>
</feature>
<evidence type="ECO:0000259" key="2">
    <source>
        <dbReference type="SMART" id="SM01283"/>
    </source>
</evidence>
<proteinExistence type="predicted"/>
<dbReference type="PANTHER" id="PTHR22739">
    <property type="entry name" value="STRIATED MUSCLE ACTIVATOR OF RHO-DEPENDENT SIGNALING-RELATED"/>
    <property type="match status" value="1"/>
</dbReference>
<dbReference type="Gene3D" id="1.10.10.1540">
    <property type="entry name" value="Costar domain"/>
    <property type="match status" value="1"/>
</dbReference>
<gene>
    <name evidence="3" type="ORF">CBOVIS_LOCUS12077</name>
</gene>
<dbReference type="OrthoDB" id="9871914at2759"/>
<feature type="domain" description="Costars" evidence="2">
    <location>
        <begin position="38"/>
        <end position="115"/>
    </location>
</feature>
<dbReference type="GO" id="GO:0003779">
    <property type="term" value="F:actin binding"/>
    <property type="evidence" value="ECO:0007669"/>
    <property type="project" value="InterPro"/>
</dbReference>
<dbReference type="GO" id="GO:0035025">
    <property type="term" value="P:positive regulation of Rho protein signal transduction"/>
    <property type="evidence" value="ECO:0007669"/>
    <property type="project" value="InterPro"/>
</dbReference>
<sequence>MSQPMKEEVEKTSKKEANGYGRPPEGSLSDQRAKKAASHVAREMLQLCEIIEDFGRRKNADEPIRIDFGSLFRIYTSISDKVVGTLLRARKHGMVTFEGEMLFQGRDDKVVISLILEGDKLQEQIQAHAAANPQD</sequence>
<protein>
    <recommendedName>
        <fullName evidence="2">Costars domain-containing protein</fullName>
    </recommendedName>
</protein>
<accession>A0A8S1F9N7</accession>
<evidence type="ECO:0000313" key="3">
    <source>
        <dbReference type="EMBL" id="CAB3410564.1"/>
    </source>
</evidence>
<name>A0A8S1F9N7_9PELO</name>
<dbReference type="GO" id="GO:0030017">
    <property type="term" value="C:sarcomere"/>
    <property type="evidence" value="ECO:0007669"/>
    <property type="project" value="TreeGrafter"/>
</dbReference>
<dbReference type="InterPro" id="IPR027817">
    <property type="entry name" value="Costars_dom"/>
</dbReference>
<reference evidence="3 4" key="1">
    <citation type="submission" date="2020-04" db="EMBL/GenBank/DDBJ databases">
        <authorList>
            <person name="Laetsch R D."/>
            <person name="Stevens L."/>
            <person name="Kumar S."/>
            <person name="Blaxter L. M."/>
        </authorList>
    </citation>
    <scope>NUCLEOTIDE SEQUENCE [LARGE SCALE GENOMIC DNA]</scope>
</reference>
<evidence type="ECO:0000256" key="1">
    <source>
        <dbReference type="SAM" id="MobiDB-lite"/>
    </source>
</evidence>
<organism evidence="3 4">
    <name type="scientific">Caenorhabditis bovis</name>
    <dbReference type="NCBI Taxonomy" id="2654633"/>
    <lineage>
        <taxon>Eukaryota</taxon>
        <taxon>Metazoa</taxon>
        <taxon>Ecdysozoa</taxon>
        <taxon>Nematoda</taxon>
        <taxon>Chromadorea</taxon>
        <taxon>Rhabditida</taxon>
        <taxon>Rhabditina</taxon>
        <taxon>Rhabditomorpha</taxon>
        <taxon>Rhabditoidea</taxon>
        <taxon>Rhabditidae</taxon>
        <taxon>Peloderinae</taxon>
        <taxon>Caenorhabditis</taxon>
    </lineage>
</organism>
<dbReference type="Proteomes" id="UP000494206">
    <property type="component" value="Unassembled WGS sequence"/>
</dbReference>
<dbReference type="GO" id="GO:0045944">
    <property type="term" value="P:positive regulation of transcription by RNA polymerase II"/>
    <property type="evidence" value="ECO:0007669"/>
    <property type="project" value="TreeGrafter"/>
</dbReference>
<dbReference type="InterPro" id="IPR026111">
    <property type="entry name" value="Abra"/>
</dbReference>
<evidence type="ECO:0000313" key="4">
    <source>
        <dbReference type="Proteomes" id="UP000494206"/>
    </source>
</evidence>
<dbReference type="PANTHER" id="PTHR22739:SF18">
    <property type="entry name" value="COSTARS DOMAIN-CONTAINING PROTEIN"/>
    <property type="match status" value="1"/>
</dbReference>
<dbReference type="Pfam" id="PF14705">
    <property type="entry name" value="Costars"/>
    <property type="match status" value="1"/>
</dbReference>
<dbReference type="SMART" id="SM01283">
    <property type="entry name" value="Costars"/>
    <property type="match status" value="1"/>
</dbReference>
<dbReference type="InterPro" id="IPR038095">
    <property type="entry name" value="Costars_sf"/>
</dbReference>